<dbReference type="RefSeq" id="WP_100042809.1">
    <property type="nucleotide sequence ID" value="NZ_LT630003.1"/>
</dbReference>
<protein>
    <submittedName>
        <fullName evidence="2">Uncharacterized protein</fullName>
    </submittedName>
</protein>
<feature type="chain" id="PRO_5047035618" evidence="1">
    <location>
        <begin position="25"/>
        <end position="155"/>
    </location>
</feature>
<proteinExistence type="predicted"/>
<keyword evidence="3" id="KW-1185">Reference proteome</keyword>
<evidence type="ECO:0000313" key="2">
    <source>
        <dbReference type="EMBL" id="SET92740.1"/>
    </source>
</evidence>
<gene>
    <name evidence="2" type="ORF">SAMN02745906_3079</name>
</gene>
<keyword evidence="1" id="KW-0732">Signal</keyword>
<dbReference type="EMBL" id="LT630003">
    <property type="protein sequence ID" value="SET92740.1"/>
    <property type="molecule type" value="Genomic_DNA"/>
</dbReference>
<feature type="signal peptide" evidence="1">
    <location>
        <begin position="1"/>
        <end position="24"/>
    </location>
</feature>
<name>A0ABY1CCG1_9FIRM</name>
<sequence length="155" mass="16548">MKKSVMKLVAVGLSVMMFAIPVYASTNIGVANDKAIVTSAGNYGVGFKEPGAGAVGRSIDKPTEVWDISNKPYGFDGEAGNSTLYTNYKFKGKTSYTITVNNYHNKALKVKCIGAKGSKTVKSGKSVTFTVTTKKAEDTFYISFLAPSNFDGTVK</sequence>
<evidence type="ECO:0000256" key="1">
    <source>
        <dbReference type="SAM" id="SignalP"/>
    </source>
</evidence>
<evidence type="ECO:0000313" key="3">
    <source>
        <dbReference type="Proteomes" id="UP000198970"/>
    </source>
</evidence>
<reference evidence="2 3" key="1">
    <citation type="submission" date="2016-10" db="EMBL/GenBank/DDBJ databases">
        <authorList>
            <person name="Varghese N."/>
            <person name="Submissions S."/>
        </authorList>
    </citation>
    <scope>NUCLEOTIDE SEQUENCE [LARGE SCALE GENOMIC DNA]</scope>
    <source>
        <strain evidence="2 3">ATCC 19403</strain>
    </source>
</reference>
<accession>A0ABY1CCG1</accession>
<dbReference type="Proteomes" id="UP000198970">
    <property type="component" value="Chromosome I"/>
</dbReference>
<organism evidence="2 3">
    <name type="scientific">Lacrimispora sphenoides JCM 1415</name>
    <dbReference type="NCBI Taxonomy" id="1297793"/>
    <lineage>
        <taxon>Bacteria</taxon>
        <taxon>Bacillati</taxon>
        <taxon>Bacillota</taxon>
        <taxon>Clostridia</taxon>
        <taxon>Lachnospirales</taxon>
        <taxon>Lachnospiraceae</taxon>
        <taxon>Lacrimispora</taxon>
    </lineage>
</organism>